<evidence type="ECO:0000259" key="3">
    <source>
        <dbReference type="PROSITE" id="PS50994"/>
    </source>
</evidence>
<protein>
    <submittedName>
        <fullName evidence="4">Retrovirus-related Pol polyprotein from transposon TNT 1-94</fullName>
    </submittedName>
</protein>
<name>A0AAE1WAP6_9LAMI</name>
<dbReference type="Gene3D" id="3.30.420.10">
    <property type="entry name" value="Ribonuclease H-like superfamily/Ribonuclease H"/>
    <property type="match status" value="1"/>
</dbReference>
<dbReference type="GO" id="GO:0003676">
    <property type="term" value="F:nucleic acid binding"/>
    <property type="evidence" value="ECO:0007669"/>
    <property type="project" value="InterPro"/>
</dbReference>
<feature type="domain" description="Integrase catalytic" evidence="3">
    <location>
        <begin position="1"/>
        <end position="116"/>
    </location>
</feature>
<dbReference type="SUPFAM" id="SSF53098">
    <property type="entry name" value="Ribonuclease H-like"/>
    <property type="match status" value="1"/>
</dbReference>
<dbReference type="InterPro" id="IPR013103">
    <property type="entry name" value="RVT_2"/>
</dbReference>
<reference evidence="4" key="1">
    <citation type="submission" date="2020-06" db="EMBL/GenBank/DDBJ databases">
        <authorList>
            <person name="Li T."/>
            <person name="Hu X."/>
            <person name="Zhang T."/>
            <person name="Song X."/>
            <person name="Zhang H."/>
            <person name="Dai N."/>
            <person name="Sheng W."/>
            <person name="Hou X."/>
            <person name="Wei L."/>
        </authorList>
    </citation>
    <scope>NUCLEOTIDE SEQUENCE</scope>
    <source>
        <strain evidence="4">K16</strain>
        <tissue evidence="4">Leaf</tissue>
    </source>
</reference>
<dbReference type="InterPro" id="IPR001584">
    <property type="entry name" value="Integrase_cat-core"/>
</dbReference>
<organism evidence="4 5">
    <name type="scientific">Sesamum angolense</name>
    <dbReference type="NCBI Taxonomy" id="2727404"/>
    <lineage>
        <taxon>Eukaryota</taxon>
        <taxon>Viridiplantae</taxon>
        <taxon>Streptophyta</taxon>
        <taxon>Embryophyta</taxon>
        <taxon>Tracheophyta</taxon>
        <taxon>Spermatophyta</taxon>
        <taxon>Magnoliopsida</taxon>
        <taxon>eudicotyledons</taxon>
        <taxon>Gunneridae</taxon>
        <taxon>Pentapetalae</taxon>
        <taxon>asterids</taxon>
        <taxon>lamiids</taxon>
        <taxon>Lamiales</taxon>
        <taxon>Pedaliaceae</taxon>
        <taxon>Sesamum</taxon>
    </lineage>
</organism>
<keyword evidence="5" id="KW-1185">Reference proteome</keyword>
<proteinExistence type="predicted"/>
<dbReference type="GO" id="GO:0016787">
    <property type="term" value="F:hydrolase activity"/>
    <property type="evidence" value="ECO:0007669"/>
    <property type="project" value="UniProtKB-KW"/>
</dbReference>
<keyword evidence="2" id="KW-0378">Hydrolase</keyword>
<evidence type="ECO:0000256" key="2">
    <source>
        <dbReference type="ARBA" id="ARBA00022801"/>
    </source>
</evidence>
<dbReference type="Proteomes" id="UP001289374">
    <property type="component" value="Unassembled WGS sequence"/>
</dbReference>
<sequence length="248" mass="28437">MIIHDRGGVYLSGEFQDRLKENGKVSYWTPPGTPQLNGVVEMRNRSVLDMVRSKMNFTELSCPSGIMRLSRWLVFLERGYIADTRRDELLLEESNEASQSNAGISSAPTIFTNNVPVLRRSARVPQPPERIYSATWVDFEETFSLVAMAKPIRIMLAITVWYDYKIWQMDVKTIFLNGFVEEEIYMDQPEEFTVIGEEQKNDFDPCVYKKVSESSIAFLVLYVDDILLIGNDVKMLGTLKHGYPLNSP</sequence>
<dbReference type="InterPro" id="IPR039537">
    <property type="entry name" value="Retrotran_Ty1/copia-like"/>
</dbReference>
<dbReference type="InterPro" id="IPR036397">
    <property type="entry name" value="RNaseH_sf"/>
</dbReference>
<comment type="caution">
    <text evidence="4">The sequence shown here is derived from an EMBL/GenBank/DDBJ whole genome shotgun (WGS) entry which is preliminary data.</text>
</comment>
<dbReference type="EMBL" id="JACGWL010000013">
    <property type="protein sequence ID" value="KAK4389744.1"/>
    <property type="molecule type" value="Genomic_DNA"/>
</dbReference>
<gene>
    <name evidence="4" type="ORF">Sango_2311400</name>
</gene>
<dbReference type="PANTHER" id="PTHR42648">
    <property type="entry name" value="TRANSPOSASE, PUTATIVE-RELATED"/>
    <property type="match status" value="1"/>
</dbReference>
<evidence type="ECO:0000256" key="1">
    <source>
        <dbReference type="ARBA" id="ARBA00022723"/>
    </source>
</evidence>
<dbReference type="GO" id="GO:0046872">
    <property type="term" value="F:metal ion binding"/>
    <property type="evidence" value="ECO:0007669"/>
    <property type="project" value="UniProtKB-KW"/>
</dbReference>
<dbReference type="Pfam" id="PF07727">
    <property type="entry name" value="RVT_2"/>
    <property type="match status" value="1"/>
</dbReference>
<dbReference type="GO" id="GO:0015074">
    <property type="term" value="P:DNA integration"/>
    <property type="evidence" value="ECO:0007669"/>
    <property type="project" value="InterPro"/>
</dbReference>
<accession>A0AAE1WAP6</accession>
<dbReference type="AlphaFoldDB" id="A0AAE1WAP6"/>
<dbReference type="InterPro" id="IPR012337">
    <property type="entry name" value="RNaseH-like_sf"/>
</dbReference>
<evidence type="ECO:0000313" key="4">
    <source>
        <dbReference type="EMBL" id="KAK4389744.1"/>
    </source>
</evidence>
<evidence type="ECO:0000313" key="5">
    <source>
        <dbReference type="Proteomes" id="UP001289374"/>
    </source>
</evidence>
<dbReference type="PANTHER" id="PTHR42648:SF27">
    <property type="entry name" value="RNA-DIRECTED DNA POLYMERASE"/>
    <property type="match status" value="1"/>
</dbReference>
<dbReference type="PROSITE" id="PS50994">
    <property type="entry name" value="INTEGRASE"/>
    <property type="match status" value="1"/>
</dbReference>
<keyword evidence="1" id="KW-0479">Metal-binding</keyword>
<reference evidence="4" key="2">
    <citation type="journal article" date="2024" name="Plant">
        <title>Genomic evolution and insights into agronomic trait innovations of Sesamum species.</title>
        <authorList>
            <person name="Miao H."/>
            <person name="Wang L."/>
            <person name="Qu L."/>
            <person name="Liu H."/>
            <person name="Sun Y."/>
            <person name="Le M."/>
            <person name="Wang Q."/>
            <person name="Wei S."/>
            <person name="Zheng Y."/>
            <person name="Lin W."/>
            <person name="Duan Y."/>
            <person name="Cao H."/>
            <person name="Xiong S."/>
            <person name="Wang X."/>
            <person name="Wei L."/>
            <person name="Li C."/>
            <person name="Ma Q."/>
            <person name="Ju M."/>
            <person name="Zhao R."/>
            <person name="Li G."/>
            <person name="Mu C."/>
            <person name="Tian Q."/>
            <person name="Mei H."/>
            <person name="Zhang T."/>
            <person name="Gao T."/>
            <person name="Zhang H."/>
        </authorList>
    </citation>
    <scope>NUCLEOTIDE SEQUENCE</scope>
    <source>
        <strain evidence="4">K16</strain>
    </source>
</reference>